<dbReference type="InterPro" id="IPR036188">
    <property type="entry name" value="FAD/NAD-bd_sf"/>
</dbReference>
<dbReference type="STRING" id="410332.SAMN04488550_1592"/>
<protein>
    <submittedName>
        <fullName evidence="7">Putative oxidoreductase</fullName>
    </submittedName>
</protein>
<dbReference type="GO" id="GO:0019646">
    <property type="term" value="P:aerobic electron transport chain"/>
    <property type="evidence" value="ECO:0007669"/>
    <property type="project" value="TreeGrafter"/>
</dbReference>
<keyword evidence="5" id="KW-0560">Oxidoreductase</keyword>
<organism evidence="7 8">
    <name type="scientific">Gordonia malaquae NBRC 108250</name>
    <dbReference type="NCBI Taxonomy" id="1223542"/>
    <lineage>
        <taxon>Bacteria</taxon>
        <taxon>Bacillati</taxon>
        <taxon>Actinomycetota</taxon>
        <taxon>Actinomycetes</taxon>
        <taxon>Mycobacteriales</taxon>
        <taxon>Gordoniaceae</taxon>
        <taxon>Gordonia</taxon>
    </lineage>
</organism>
<accession>M3TJD6</accession>
<name>M3TJD6_GORML</name>
<feature type="domain" description="FAD/NAD(P)-binding" evidence="6">
    <location>
        <begin position="1"/>
        <end position="263"/>
    </location>
</feature>
<dbReference type="PANTHER" id="PTHR42913:SF3">
    <property type="entry name" value="64 KDA MITOCHONDRIAL NADH DEHYDROGENASE (EUROFUNG)"/>
    <property type="match status" value="1"/>
</dbReference>
<dbReference type="eggNOG" id="COG1252">
    <property type="taxonomic scope" value="Bacteria"/>
</dbReference>
<comment type="cofactor">
    <cofactor evidence="1">
        <name>FAD</name>
        <dbReference type="ChEBI" id="CHEBI:57692"/>
    </cofactor>
</comment>
<dbReference type="AlphaFoldDB" id="M3TJD6"/>
<evidence type="ECO:0000256" key="5">
    <source>
        <dbReference type="ARBA" id="ARBA00023002"/>
    </source>
</evidence>
<evidence type="ECO:0000256" key="3">
    <source>
        <dbReference type="ARBA" id="ARBA00022630"/>
    </source>
</evidence>
<evidence type="ECO:0000256" key="1">
    <source>
        <dbReference type="ARBA" id="ARBA00001974"/>
    </source>
</evidence>
<dbReference type="PANTHER" id="PTHR42913">
    <property type="entry name" value="APOPTOSIS-INDUCING FACTOR 1"/>
    <property type="match status" value="1"/>
</dbReference>
<comment type="similarity">
    <text evidence="2">Belongs to the NADH dehydrogenase family.</text>
</comment>
<dbReference type="InterPro" id="IPR051169">
    <property type="entry name" value="NADH-Q_oxidoreductase"/>
</dbReference>
<evidence type="ECO:0000256" key="4">
    <source>
        <dbReference type="ARBA" id="ARBA00022827"/>
    </source>
</evidence>
<dbReference type="RefSeq" id="WP_008381538.1">
    <property type="nucleotide sequence ID" value="NZ_BAOP01000039.1"/>
</dbReference>
<dbReference type="OrthoDB" id="9784880at2"/>
<reference evidence="7 8" key="1">
    <citation type="submission" date="2013-02" db="EMBL/GenBank/DDBJ databases">
        <title>Whole genome shotgun sequence of Gordonia malaquae NBRC 108250.</title>
        <authorList>
            <person name="Yoshida I."/>
            <person name="Hosoyama A."/>
            <person name="Tsuchikane K."/>
            <person name="Ando Y."/>
            <person name="Baba S."/>
            <person name="Ohji S."/>
            <person name="Hamada M."/>
            <person name="Tamura T."/>
            <person name="Yamazoe A."/>
            <person name="Yamazaki S."/>
            <person name="Fujita N."/>
        </authorList>
    </citation>
    <scope>NUCLEOTIDE SEQUENCE [LARGE SCALE GENOMIC DNA]</scope>
    <source>
        <strain evidence="7 8">NBRC 108250</strain>
    </source>
</reference>
<dbReference type="PRINTS" id="PR00368">
    <property type="entry name" value="FADPNR"/>
</dbReference>
<evidence type="ECO:0000259" key="6">
    <source>
        <dbReference type="Pfam" id="PF07992"/>
    </source>
</evidence>
<dbReference type="EMBL" id="BAOP01000039">
    <property type="protein sequence ID" value="GAC81626.1"/>
    <property type="molecule type" value="Genomic_DNA"/>
</dbReference>
<evidence type="ECO:0000256" key="2">
    <source>
        <dbReference type="ARBA" id="ARBA00005272"/>
    </source>
</evidence>
<sequence length="346" mass="36152">MNIVIAGAGYAGTVAANLLARKGRGLKVTVVSPHSEFVERVRLHQEIAGSGPATRPLSEMLDSRVVHRKAAVEKVGDGVVELSDGTSLDFDRMIYAVGSSAAAPEGTLAVGDVDQAREAARRLRALEEGATVTVVGAGLTGIEAASEIAEQRPDLAVRLVGDEIGASLGDAARRRVVEVLSSLGVEVVRGTWTAVDNSDLTLWAVAAQAGDLAARSGLDTDETGRVRVDPQLRSTSHPNVYAVGDTAAVAGTRASCQAALPQGAHAAKNVLAELRGDEPKPFSMSFVGQNVSLGRQNAVIQHAHRNDVPTRIWFGGRPGAYFKEQVCRFAATSARKGSAVTIPGPR</sequence>
<dbReference type="Pfam" id="PF07992">
    <property type="entry name" value="Pyr_redox_2"/>
    <property type="match status" value="1"/>
</dbReference>
<dbReference type="InterPro" id="IPR023753">
    <property type="entry name" value="FAD/NAD-binding_dom"/>
</dbReference>
<dbReference type="Gene3D" id="3.50.50.100">
    <property type="match status" value="1"/>
</dbReference>
<dbReference type="Proteomes" id="UP000035009">
    <property type="component" value="Unassembled WGS sequence"/>
</dbReference>
<proteinExistence type="inferred from homology"/>
<evidence type="ECO:0000313" key="8">
    <source>
        <dbReference type="Proteomes" id="UP000035009"/>
    </source>
</evidence>
<evidence type="ECO:0000313" key="7">
    <source>
        <dbReference type="EMBL" id="GAC81626.1"/>
    </source>
</evidence>
<comment type="caution">
    <text evidence="7">The sequence shown here is derived from an EMBL/GenBank/DDBJ whole genome shotgun (WGS) entry which is preliminary data.</text>
</comment>
<gene>
    <name evidence="7" type="ORF">GM1_039_00400</name>
</gene>
<keyword evidence="4" id="KW-0274">FAD</keyword>
<dbReference type="SUPFAM" id="SSF51905">
    <property type="entry name" value="FAD/NAD(P)-binding domain"/>
    <property type="match status" value="2"/>
</dbReference>
<keyword evidence="8" id="KW-1185">Reference proteome</keyword>
<keyword evidence="3" id="KW-0285">Flavoprotein</keyword>
<dbReference type="PRINTS" id="PR00469">
    <property type="entry name" value="PNDRDTASEII"/>
</dbReference>
<dbReference type="GO" id="GO:0003955">
    <property type="term" value="F:NAD(P)H dehydrogenase (quinone) activity"/>
    <property type="evidence" value="ECO:0007669"/>
    <property type="project" value="TreeGrafter"/>
</dbReference>